<gene>
    <name evidence="1" type="ORF">ACH5RR_036537</name>
</gene>
<accession>A0ABD2Y4R2</accession>
<evidence type="ECO:0000313" key="2">
    <source>
        <dbReference type="Proteomes" id="UP001630127"/>
    </source>
</evidence>
<dbReference type="PANTHER" id="PTHR11439">
    <property type="entry name" value="GAG-POL-RELATED RETROTRANSPOSON"/>
    <property type="match status" value="1"/>
</dbReference>
<organism evidence="1 2">
    <name type="scientific">Cinchona calisaya</name>
    <dbReference type="NCBI Taxonomy" id="153742"/>
    <lineage>
        <taxon>Eukaryota</taxon>
        <taxon>Viridiplantae</taxon>
        <taxon>Streptophyta</taxon>
        <taxon>Embryophyta</taxon>
        <taxon>Tracheophyta</taxon>
        <taxon>Spermatophyta</taxon>
        <taxon>Magnoliopsida</taxon>
        <taxon>eudicotyledons</taxon>
        <taxon>Gunneridae</taxon>
        <taxon>Pentapetalae</taxon>
        <taxon>asterids</taxon>
        <taxon>lamiids</taxon>
        <taxon>Gentianales</taxon>
        <taxon>Rubiaceae</taxon>
        <taxon>Cinchonoideae</taxon>
        <taxon>Cinchoneae</taxon>
        <taxon>Cinchona</taxon>
    </lineage>
</organism>
<protein>
    <submittedName>
        <fullName evidence="1">Uncharacterized protein</fullName>
    </submittedName>
</protein>
<dbReference type="PANTHER" id="PTHR11439:SF467">
    <property type="entry name" value="INTEGRASE CATALYTIC DOMAIN-CONTAINING PROTEIN"/>
    <property type="match status" value="1"/>
</dbReference>
<dbReference type="SUPFAM" id="SSF56672">
    <property type="entry name" value="DNA/RNA polymerases"/>
    <property type="match status" value="1"/>
</dbReference>
<dbReference type="Proteomes" id="UP001630127">
    <property type="component" value="Unassembled WGS sequence"/>
</dbReference>
<dbReference type="InterPro" id="IPR043502">
    <property type="entry name" value="DNA/RNA_pol_sf"/>
</dbReference>
<evidence type="ECO:0000313" key="1">
    <source>
        <dbReference type="EMBL" id="KAL3502088.1"/>
    </source>
</evidence>
<dbReference type="EMBL" id="JBJUIK010000015">
    <property type="protein sequence ID" value="KAL3502088.1"/>
    <property type="molecule type" value="Genomic_DNA"/>
</dbReference>
<proteinExistence type="predicted"/>
<comment type="caution">
    <text evidence="1">The sequence shown here is derived from an EMBL/GenBank/DDBJ whole genome shotgun (WGS) entry which is preliminary data.</text>
</comment>
<reference evidence="1 2" key="1">
    <citation type="submission" date="2024-11" db="EMBL/GenBank/DDBJ databases">
        <title>A near-complete genome assembly of Cinchona calisaya.</title>
        <authorList>
            <person name="Lian D.C."/>
            <person name="Zhao X.W."/>
            <person name="Wei L."/>
        </authorList>
    </citation>
    <scope>NUCLEOTIDE SEQUENCE [LARGE SCALE GENOMIC DNA]</scope>
    <source>
        <tissue evidence="1">Nenye</tissue>
    </source>
</reference>
<keyword evidence="2" id="KW-1185">Reference proteome</keyword>
<name>A0ABD2Y4R2_9GENT</name>
<sequence>MVTNMQLTADDGELFSDPTVYRRLVGKLNYLTATRPDITYPVSIMSQFMSSPRTTHWAALEQILCYLKGVPRRGILYSNHSHSRIECFSDADWTCSKIDRRSTTGYCVFVGDNLVSKK</sequence>
<dbReference type="AlphaFoldDB" id="A0ABD2Y4R2"/>